<dbReference type="Proteomes" id="UP000308349">
    <property type="component" value="Unassembled WGS sequence"/>
</dbReference>
<dbReference type="GO" id="GO:0006152">
    <property type="term" value="P:purine nucleoside catabolic process"/>
    <property type="evidence" value="ECO:0007669"/>
    <property type="project" value="TreeGrafter"/>
</dbReference>
<gene>
    <name evidence="4" type="ORF">FEK35_15985</name>
</gene>
<dbReference type="GO" id="GO:0005829">
    <property type="term" value="C:cytosol"/>
    <property type="evidence" value="ECO:0007669"/>
    <property type="project" value="TreeGrafter"/>
</dbReference>
<evidence type="ECO:0000259" key="3">
    <source>
        <dbReference type="Pfam" id="PF01156"/>
    </source>
</evidence>
<dbReference type="OrthoDB" id="9797882at2"/>
<dbReference type="Pfam" id="PF01156">
    <property type="entry name" value="IU_nuc_hydro"/>
    <property type="match status" value="1"/>
</dbReference>
<organism evidence="4 5">
    <name type="scientific">Nocardia cyriacigeorgica</name>
    <dbReference type="NCBI Taxonomy" id="135487"/>
    <lineage>
        <taxon>Bacteria</taxon>
        <taxon>Bacillati</taxon>
        <taxon>Actinomycetota</taxon>
        <taxon>Actinomycetes</taxon>
        <taxon>Mycobacteriales</taxon>
        <taxon>Nocardiaceae</taxon>
        <taxon>Nocardia</taxon>
    </lineage>
</organism>
<dbReference type="AlphaFoldDB" id="A0A5R8PCD4"/>
<proteinExistence type="predicted"/>
<dbReference type="Gene3D" id="3.90.245.10">
    <property type="entry name" value="Ribonucleoside hydrolase-like"/>
    <property type="match status" value="1"/>
</dbReference>
<keyword evidence="2" id="KW-0326">Glycosidase</keyword>
<protein>
    <submittedName>
        <fullName evidence="4">Nucleoside hydrolase</fullName>
    </submittedName>
</protein>
<evidence type="ECO:0000313" key="4">
    <source>
        <dbReference type="EMBL" id="TLG09015.1"/>
    </source>
</evidence>
<dbReference type="EMBL" id="VBUU01000015">
    <property type="protein sequence ID" value="TLG09015.1"/>
    <property type="molecule type" value="Genomic_DNA"/>
</dbReference>
<accession>A0A5R8PCD4</accession>
<evidence type="ECO:0000313" key="5">
    <source>
        <dbReference type="Proteomes" id="UP000308349"/>
    </source>
</evidence>
<evidence type="ECO:0000256" key="1">
    <source>
        <dbReference type="ARBA" id="ARBA00022801"/>
    </source>
</evidence>
<dbReference type="PANTHER" id="PTHR12304:SF4">
    <property type="entry name" value="URIDINE NUCLEOSIDASE"/>
    <property type="match status" value="1"/>
</dbReference>
<dbReference type="PANTHER" id="PTHR12304">
    <property type="entry name" value="INOSINE-URIDINE PREFERRING NUCLEOSIDE HYDROLASE"/>
    <property type="match status" value="1"/>
</dbReference>
<name>A0A5R8PCD4_9NOCA</name>
<keyword evidence="1 4" id="KW-0378">Hydrolase</keyword>
<sequence length="339" mass="35770">MDSIRAPMRPGMRPMDRMPAIICTDVGHDPDDLLALILAAAALPLRLVVTSDEFGGGQRARLARFLLNLCGRTGVVVVAGAEIEGAQARWVCDGLVPAGFPPVSAPVTGSVIDAVRAVLGETGRAAWIGQGPMSNLAHLYADAPGLARRLTIMQMGGGFAHLYRRPDRASHNLRMDPASARTVLTAPDLDVALVTSDVTFTPETAIDADSEVYQLLAAANAPKWAKLVAAGYDRWFAGERSASMAADPLTVTAAAGMGFVEFATHHVTVAPDARMYDNPDGVALSMSVAADYAAFRAWVTTVVQHALEVGMRYDPALIGHKPGNTRPVATGHAMPIGTR</sequence>
<dbReference type="InterPro" id="IPR023186">
    <property type="entry name" value="IUNH"/>
</dbReference>
<feature type="domain" description="Inosine/uridine-preferring nucleoside hydrolase" evidence="3">
    <location>
        <begin position="21"/>
        <end position="271"/>
    </location>
</feature>
<dbReference type="GO" id="GO:0008477">
    <property type="term" value="F:purine nucleosidase activity"/>
    <property type="evidence" value="ECO:0007669"/>
    <property type="project" value="TreeGrafter"/>
</dbReference>
<evidence type="ECO:0000256" key="2">
    <source>
        <dbReference type="ARBA" id="ARBA00023295"/>
    </source>
</evidence>
<dbReference type="InterPro" id="IPR001910">
    <property type="entry name" value="Inosine/uridine_hydrolase_dom"/>
</dbReference>
<dbReference type="SUPFAM" id="SSF53590">
    <property type="entry name" value="Nucleoside hydrolase"/>
    <property type="match status" value="1"/>
</dbReference>
<dbReference type="InterPro" id="IPR036452">
    <property type="entry name" value="Ribo_hydro-like"/>
</dbReference>
<comment type="caution">
    <text evidence="4">The sequence shown here is derived from an EMBL/GenBank/DDBJ whole genome shotgun (WGS) entry which is preliminary data.</text>
</comment>
<reference evidence="4 5" key="1">
    <citation type="submission" date="2019-05" db="EMBL/GenBank/DDBJ databases">
        <title>Genomes sequences of two Nocardia cyriacigeorgica environmental isolates, type strains Nocardia asteroides ATCC 19247 and Nocardia cyriacigeorgica DSM 44484.</title>
        <authorList>
            <person name="Vautrin F."/>
            <person name="Bergeron E."/>
            <person name="Dubost A."/>
            <person name="Abrouk D."/>
            <person name="Rodriguez Nava V."/>
            <person name="Pujic P."/>
        </authorList>
    </citation>
    <scope>NUCLEOTIDE SEQUENCE [LARGE SCALE GENOMIC DNA]</scope>
    <source>
        <strain evidence="4 5">EML 1456</strain>
    </source>
</reference>